<feature type="region of interest" description="Disordered" evidence="1">
    <location>
        <begin position="20"/>
        <end position="55"/>
    </location>
</feature>
<evidence type="ECO:0000313" key="2">
    <source>
        <dbReference type="EMBL" id="SCM79193.1"/>
    </source>
</evidence>
<evidence type="ECO:0000256" key="1">
    <source>
        <dbReference type="SAM" id="MobiDB-lite"/>
    </source>
</evidence>
<proteinExistence type="predicted"/>
<protein>
    <submittedName>
        <fullName evidence="2">Uncharacterized protein</fullName>
    </submittedName>
</protein>
<gene>
    <name evidence="2" type="ORF">KL86PLE_90280</name>
</gene>
<dbReference type="EMBL" id="FMJD01000013">
    <property type="protein sequence ID" value="SCM79193.1"/>
    <property type="molecule type" value="Genomic_DNA"/>
</dbReference>
<dbReference type="AlphaFoldDB" id="A0A212LNS6"/>
<organism evidence="2">
    <name type="scientific">uncultured Pleomorphomonas sp</name>
    <dbReference type="NCBI Taxonomy" id="442121"/>
    <lineage>
        <taxon>Bacteria</taxon>
        <taxon>Pseudomonadati</taxon>
        <taxon>Pseudomonadota</taxon>
        <taxon>Alphaproteobacteria</taxon>
        <taxon>Hyphomicrobiales</taxon>
        <taxon>Pleomorphomonadaceae</taxon>
        <taxon>Pleomorphomonas</taxon>
        <taxon>environmental samples</taxon>
    </lineage>
</organism>
<sequence>MALRPGRGDERGTLRAARFKACGLTPLPGPSPTRGEGTAGFADPFPGQAEPSSHG</sequence>
<reference evidence="2" key="1">
    <citation type="submission" date="2016-08" db="EMBL/GenBank/DDBJ databases">
        <authorList>
            <person name="Seilhamer J.J."/>
        </authorList>
    </citation>
    <scope>NUCLEOTIDE SEQUENCE</scope>
    <source>
        <strain evidence="2">86</strain>
    </source>
</reference>
<name>A0A212LNS6_9HYPH</name>
<accession>A0A212LNS6</accession>